<proteinExistence type="predicted"/>
<name>A0ABU4DUW7_9DEIO</name>
<gene>
    <name evidence="1" type="ORF">ORD21_16700</name>
</gene>
<keyword evidence="2" id="KW-1185">Reference proteome</keyword>
<organism evidence="1 2">
    <name type="scientific">Deinococcus arenicola</name>
    <dbReference type="NCBI Taxonomy" id="2994950"/>
    <lineage>
        <taxon>Bacteria</taxon>
        <taxon>Thermotogati</taxon>
        <taxon>Deinococcota</taxon>
        <taxon>Deinococci</taxon>
        <taxon>Deinococcales</taxon>
        <taxon>Deinococcaceae</taxon>
        <taxon>Deinococcus</taxon>
    </lineage>
</organism>
<comment type="caution">
    <text evidence="1">The sequence shown here is derived from an EMBL/GenBank/DDBJ whole genome shotgun (WGS) entry which is preliminary data.</text>
</comment>
<reference evidence="1 2" key="1">
    <citation type="submission" date="2022-11" db="EMBL/GenBank/DDBJ databases">
        <title>Deinococcus ZS9-10, Low Temperature and Draught-tolerating, UV-resistant Bacteria from Continental Antarctica.</title>
        <authorList>
            <person name="Cheng L."/>
        </authorList>
    </citation>
    <scope>NUCLEOTIDE SEQUENCE [LARGE SCALE GENOMIC DNA]</scope>
    <source>
        <strain evidence="1 2">ZS9-10</strain>
    </source>
</reference>
<dbReference type="RefSeq" id="WP_317641589.1">
    <property type="nucleotide sequence ID" value="NZ_JAPMIV010000052.1"/>
</dbReference>
<accession>A0ABU4DUW7</accession>
<dbReference type="Proteomes" id="UP001276150">
    <property type="component" value="Unassembled WGS sequence"/>
</dbReference>
<evidence type="ECO:0000313" key="1">
    <source>
        <dbReference type="EMBL" id="MDV6376236.1"/>
    </source>
</evidence>
<evidence type="ECO:0000313" key="2">
    <source>
        <dbReference type="Proteomes" id="UP001276150"/>
    </source>
</evidence>
<evidence type="ECO:0008006" key="3">
    <source>
        <dbReference type="Google" id="ProtNLM"/>
    </source>
</evidence>
<protein>
    <recommendedName>
        <fullName evidence="3">Terminase large subunit gp17-like C-terminal domain-containing protein</fullName>
    </recommendedName>
</protein>
<sequence>MTRGFKYGLYVQATQDMANDAIQNIGLMLQSPRVTHHYPGLGNVKKGKHGESKGWRRDRVWSDDLVMDGAGLDTATRGLNLDDQRPDFIIFDDIDGRHDSLKTTQKKLETIKDSILPAGAPNATVMVLQNLITPHGVVTRLADANPDYPADFLMDRFVSGPHPAIIGLEYEQRGMNEHGRPLYAITAGVSTWPEARPIRPTLEAELNQFSPSSFIREKQNEISSMEGTLYAAFALKAVPRPDLELLEDIVVVCDPAVTSTDNSDSNGVRVGGRFMSRPADHSPMPRPSPTPDGIPWGAVIGLYAWEGRDTVDGMLTRALVKAVEYGASRVVLETNQGGDTWITAYNATWRELVESADHPSITPDTPKPRMEQMKASVATGGKRERWQVALSARERGDFLEAEGTHEVIFSALRRLPEVKPYDIADADYWLYAALSGQAPRQATTLRSPSAAINTGLIGGQKKAQFRR</sequence>
<dbReference type="EMBL" id="JAPMIV010000052">
    <property type="protein sequence ID" value="MDV6376236.1"/>
    <property type="molecule type" value="Genomic_DNA"/>
</dbReference>